<feature type="region of interest" description="Disordered" evidence="1">
    <location>
        <begin position="352"/>
        <end position="463"/>
    </location>
</feature>
<sequence>MKILALDLGKFNTMCCFFDTKTRKHSFLNATTDRNYLSTVFKKHKIDLVVMEACGPSGWINDLAESLGLQTFVCSTNEEAWKWSNVKRKTDKDDALKLARMATMSELKPVHMPSETHREFRSLVKYRKTLDWRINKIKCTIRAWFVNHGISIDRGDKAWHTGRALINSYRKPLTECSAKELWKGELDLELTQLDSLSTQLDGVVKKLEAIGKADPRIVRLRTIPGVGPRTAEILVACIDDSHRFENGRQVSAYFGLVPRQFQSGETDRNGRITKRGNPLARTILVECAWASLRYNPWSKGVYDRICGKQKTRKKKAGVALARKIAVIAWAMLRDEKDWDPVTMIRTTKSFGGTLPLDEETFRTMPPKENSDQRKSRLRREAREAEELTQRCAAKASPTTKSASKSKSKPTQVGKSTKQQSAKSQAKLQAKSITTPRSPIGSKSKQATTKTAQPRRARKPVSAA</sequence>
<accession>A0A518G2R3</accession>
<dbReference type="EMBL" id="CP036298">
    <property type="protein sequence ID" value="QDV25426.1"/>
    <property type="molecule type" value="Genomic_DNA"/>
</dbReference>
<dbReference type="KEGG" id="ahel:Q31a_37520"/>
<dbReference type="GO" id="GO:0004803">
    <property type="term" value="F:transposase activity"/>
    <property type="evidence" value="ECO:0007669"/>
    <property type="project" value="InterPro"/>
</dbReference>
<name>A0A518G2R3_9BACT</name>
<feature type="compositionally biased region" description="Basic and acidic residues" evidence="1">
    <location>
        <begin position="368"/>
        <end position="388"/>
    </location>
</feature>
<proteinExistence type="predicted"/>
<evidence type="ECO:0000313" key="6">
    <source>
        <dbReference type="Proteomes" id="UP000318017"/>
    </source>
</evidence>
<feature type="domain" description="Transposase IS110-like N-terminal" evidence="2">
    <location>
        <begin position="6"/>
        <end position="143"/>
    </location>
</feature>
<dbReference type="InterPro" id="IPR047650">
    <property type="entry name" value="Transpos_IS110"/>
</dbReference>
<dbReference type="RefSeq" id="WP_231690810.1">
    <property type="nucleotide sequence ID" value="NZ_CP036298.1"/>
</dbReference>
<dbReference type="PANTHER" id="PTHR33055:SF3">
    <property type="entry name" value="PUTATIVE TRANSPOSASE FOR IS117-RELATED"/>
    <property type="match status" value="1"/>
</dbReference>
<dbReference type="Pfam" id="PF01548">
    <property type="entry name" value="DEDD_Tnp_IS110"/>
    <property type="match status" value="1"/>
</dbReference>
<dbReference type="InterPro" id="IPR003346">
    <property type="entry name" value="Transposase_20"/>
</dbReference>
<dbReference type="GO" id="GO:0003677">
    <property type="term" value="F:DNA binding"/>
    <property type="evidence" value="ECO:0007669"/>
    <property type="project" value="InterPro"/>
</dbReference>
<feature type="compositionally biased region" description="Polar residues" evidence="1">
    <location>
        <begin position="432"/>
        <end position="451"/>
    </location>
</feature>
<dbReference type="GO" id="GO:0006313">
    <property type="term" value="P:DNA transposition"/>
    <property type="evidence" value="ECO:0007669"/>
    <property type="project" value="InterPro"/>
</dbReference>
<dbReference type="Proteomes" id="UP000318017">
    <property type="component" value="Chromosome"/>
</dbReference>
<dbReference type="PANTHER" id="PTHR33055">
    <property type="entry name" value="TRANSPOSASE FOR INSERTION SEQUENCE ELEMENT IS1111A"/>
    <property type="match status" value="1"/>
</dbReference>
<dbReference type="KEGG" id="ahel:Q31a_11840"/>
<evidence type="ECO:0000259" key="3">
    <source>
        <dbReference type="Pfam" id="PF02371"/>
    </source>
</evidence>
<feature type="compositionally biased region" description="Basic residues" evidence="1">
    <location>
        <begin position="452"/>
        <end position="463"/>
    </location>
</feature>
<protein>
    <submittedName>
        <fullName evidence="4">Transposase IS116/IS110/IS902 family protein</fullName>
    </submittedName>
</protein>
<dbReference type="AlphaFoldDB" id="A0A518G2R3"/>
<organism evidence="4 6">
    <name type="scientific">Aureliella helgolandensis</name>
    <dbReference type="NCBI Taxonomy" id="2527968"/>
    <lineage>
        <taxon>Bacteria</taxon>
        <taxon>Pseudomonadati</taxon>
        <taxon>Planctomycetota</taxon>
        <taxon>Planctomycetia</taxon>
        <taxon>Pirellulales</taxon>
        <taxon>Pirellulaceae</taxon>
        <taxon>Aureliella</taxon>
    </lineage>
</organism>
<dbReference type="EMBL" id="CP036298">
    <property type="protein sequence ID" value="QDV22891.1"/>
    <property type="molecule type" value="Genomic_DNA"/>
</dbReference>
<dbReference type="InterPro" id="IPR002525">
    <property type="entry name" value="Transp_IS110-like_N"/>
</dbReference>
<evidence type="ECO:0000259" key="2">
    <source>
        <dbReference type="Pfam" id="PF01548"/>
    </source>
</evidence>
<feature type="domain" description="Transposase IS116/IS110/IS902 C-terminal" evidence="3">
    <location>
        <begin position="219"/>
        <end position="302"/>
    </location>
</feature>
<keyword evidence="6" id="KW-1185">Reference proteome</keyword>
<feature type="compositionally biased region" description="Low complexity" evidence="1">
    <location>
        <begin position="392"/>
        <end position="431"/>
    </location>
</feature>
<evidence type="ECO:0000313" key="5">
    <source>
        <dbReference type="EMBL" id="QDV25426.1"/>
    </source>
</evidence>
<dbReference type="Pfam" id="PF02371">
    <property type="entry name" value="Transposase_20"/>
    <property type="match status" value="1"/>
</dbReference>
<reference evidence="4 6" key="1">
    <citation type="submission" date="2019-02" db="EMBL/GenBank/DDBJ databases">
        <title>Deep-cultivation of Planctomycetes and their phenomic and genomic characterization uncovers novel biology.</title>
        <authorList>
            <person name="Wiegand S."/>
            <person name="Jogler M."/>
            <person name="Boedeker C."/>
            <person name="Pinto D."/>
            <person name="Vollmers J."/>
            <person name="Rivas-Marin E."/>
            <person name="Kohn T."/>
            <person name="Peeters S.H."/>
            <person name="Heuer A."/>
            <person name="Rast P."/>
            <person name="Oberbeckmann S."/>
            <person name="Bunk B."/>
            <person name="Jeske O."/>
            <person name="Meyerdierks A."/>
            <person name="Storesund J.E."/>
            <person name="Kallscheuer N."/>
            <person name="Luecker S."/>
            <person name="Lage O.M."/>
            <person name="Pohl T."/>
            <person name="Merkel B.J."/>
            <person name="Hornburger P."/>
            <person name="Mueller R.-W."/>
            <person name="Bruemmer F."/>
            <person name="Labrenz M."/>
            <person name="Spormann A.M."/>
            <person name="Op den Camp H."/>
            <person name="Overmann J."/>
            <person name="Amann R."/>
            <person name="Jetten M.S.M."/>
            <person name="Mascher T."/>
            <person name="Medema M.H."/>
            <person name="Devos D.P."/>
            <person name="Kaster A.-K."/>
            <person name="Ovreas L."/>
            <person name="Rohde M."/>
            <person name="Galperin M.Y."/>
            <person name="Jogler C."/>
        </authorList>
    </citation>
    <scope>NUCLEOTIDE SEQUENCE [LARGE SCALE GENOMIC DNA]</scope>
    <source>
        <strain evidence="4 6">Q31a</strain>
    </source>
</reference>
<evidence type="ECO:0000313" key="4">
    <source>
        <dbReference type="EMBL" id="QDV22891.1"/>
    </source>
</evidence>
<gene>
    <name evidence="4" type="ORF">Q31a_11840</name>
    <name evidence="5" type="ORF">Q31a_37520</name>
</gene>
<dbReference type="NCBIfam" id="NF033542">
    <property type="entry name" value="transpos_IS110"/>
    <property type="match status" value="1"/>
</dbReference>
<evidence type="ECO:0000256" key="1">
    <source>
        <dbReference type="SAM" id="MobiDB-lite"/>
    </source>
</evidence>